<dbReference type="RefSeq" id="WP_017041307.1">
    <property type="nucleotide sequence ID" value="NZ_AJYQ02000002.1"/>
</dbReference>
<organism evidence="1 2">
    <name type="scientific">Vibrio genomosp. F10 str. ZF-129</name>
    <dbReference type="NCBI Taxonomy" id="1187848"/>
    <lineage>
        <taxon>Bacteria</taxon>
        <taxon>Pseudomonadati</taxon>
        <taxon>Pseudomonadota</taxon>
        <taxon>Gammaproteobacteria</taxon>
        <taxon>Vibrionales</taxon>
        <taxon>Vibrionaceae</taxon>
        <taxon>Vibrio</taxon>
    </lineage>
</organism>
<sequence>MAKTKVHHSEDACHIIIKGDKRNPEPTLHVIQFPGGAVEVSRCSDGSYYTHVHVNESAKIIDSRVDYPFEIARQREDQGLKSIPKIDCFESIQKIAVKIKGAFESSATL</sequence>
<dbReference type="AlphaFoldDB" id="A0A1E5BLI6"/>
<protein>
    <submittedName>
        <fullName evidence="1">Uncharacterized protein</fullName>
    </submittedName>
</protein>
<comment type="caution">
    <text evidence="1">The sequence shown here is derived from an EMBL/GenBank/DDBJ whole genome shotgun (WGS) entry which is preliminary data.</text>
</comment>
<reference evidence="1 2" key="1">
    <citation type="journal article" date="2012" name="Science">
        <title>Ecological populations of bacteria act as socially cohesive units of antibiotic production and resistance.</title>
        <authorList>
            <person name="Cordero O.X."/>
            <person name="Wildschutte H."/>
            <person name="Kirkup B."/>
            <person name="Proehl S."/>
            <person name="Ngo L."/>
            <person name="Hussain F."/>
            <person name="Le Roux F."/>
            <person name="Mincer T."/>
            <person name="Polz M.F."/>
        </authorList>
    </citation>
    <scope>NUCLEOTIDE SEQUENCE [LARGE SCALE GENOMIC DNA]</scope>
    <source>
        <strain evidence="1 2">ZF-129</strain>
    </source>
</reference>
<evidence type="ECO:0000313" key="1">
    <source>
        <dbReference type="EMBL" id="OEE38310.1"/>
    </source>
</evidence>
<evidence type="ECO:0000313" key="2">
    <source>
        <dbReference type="Proteomes" id="UP000094741"/>
    </source>
</evidence>
<proteinExistence type="predicted"/>
<dbReference type="Proteomes" id="UP000094741">
    <property type="component" value="Unassembled WGS sequence"/>
</dbReference>
<dbReference type="OrthoDB" id="8480404at2"/>
<dbReference type="eggNOG" id="ENOG5033CHV">
    <property type="taxonomic scope" value="Bacteria"/>
</dbReference>
<gene>
    <name evidence="1" type="ORF">A1QO_02715</name>
</gene>
<accession>A0A1E5BLI6</accession>
<dbReference type="EMBL" id="AJYQ02000002">
    <property type="protein sequence ID" value="OEE38310.1"/>
    <property type="molecule type" value="Genomic_DNA"/>
</dbReference>
<name>A0A1E5BLI6_9VIBR</name>